<dbReference type="EMBL" id="KK088432">
    <property type="protein sequence ID" value="EYE93322.1"/>
    <property type="molecule type" value="Genomic_DNA"/>
</dbReference>
<keyword evidence="2" id="KW-0442">Lipid degradation</keyword>
<feature type="region of interest" description="Disordered" evidence="3">
    <location>
        <begin position="967"/>
        <end position="1018"/>
    </location>
</feature>
<evidence type="ECO:0000259" key="4">
    <source>
        <dbReference type="Pfam" id="PF05057"/>
    </source>
</evidence>
<dbReference type="InterPro" id="IPR029058">
    <property type="entry name" value="AB_hydrolase_fold"/>
</dbReference>
<dbReference type="OrthoDB" id="5368485at2759"/>
<keyword evidence="6" id="KW-1185">Reference proteome</keyword>
<proteinExistence type="inferred from homology"/>
<dbReference type="Pfam" id="PF05057">
    <property type="entry name" value="DUF676"/>
    <property type="match status" value="2"/>
</dbReference>
<feature type="compositionally biased region" description="Polar residues" evidence="3">
    <location>
        <begin position="607"/>
        <end position="620"/>
    </location>
</feature>
<name>A0A017S8N5_ASPRC</name>
<evidence type="ECO:0000256" key="2">
    <source>
        <dbReference type="ARBA" id="ARBA00022963"/>
    </source>
</evidence>
<dbReference type="AlphaFoldDB" id="A0A017S8N5"/>
<dbReference type="PIRSF" id="PIRSF005412">
    <property type="entry name" value="UCP005412_abhydr"/>
    <property type="match status" value="1"/>
</dbReference>
<feature type="region of interest" description="Disordered" evidence="3">
    <location>
        <begin position="906"/>
        <end position="932"/>
    </location>
</feature>
<dbReference type="PANTHER" id="PTHR12482">
    <property type="entry name" value="LIPASE ROG1-RELATED-RELATED"/>
    <property type="match status" value="1"/>
</dbReference>
<feature type="compositionally biased region" description="Polar residues" evidence="3">
    <location>
        <begin position="795"/>
        <end position="812"/>
    </location>
</feature>
<dbReference type="GO" id="GO:0016042">
    <property type="term" value="P:lipid catabolic process"/>
    <property type="evidence" value="ECO:0007669"/>
    <property type="project" value="UniProtKB-KW"/>
</dbReference>
<dbReference type="PANTHER" id="PTHR12482:SF62">
    <property type="entry name" value="LIPASE ROG1-RELATED"/>
    <property type="match status" value="1"/>
</dbReference>
<dbReference type="STRING" id="1388766.A0A017S8N5"/>
<reference evidence="6" key="1">
    <citation type="journal article" date="2014" name="Nat. Commun.">
        <title>Genomic adaptations of the halophilic Dead Sea filamentous fungus Eurotium rubrum.</title>
        <authorList>
            <person name="Kis-Papo T."/>
            <person name="Weig A.R."/>
            <person name="Riley R."/>
            <person name="Persoh D."/>
            <person name="Salamov A."/>
            <person name="Sun H."/>
            <person name="Lipzen A."/>
            <person name="Wasser S.P."/>
            <person name="Rambold G."/>
            <person name="Grigoriev I.V."/>
            <person name="Nevo E."/>
        </authorList>
    </citation>
    <scope>NUCLEOTIDE SEQUENCE [LARGE SCALE GENOMIC DNA]</scope>
    <source>
        <strain evidence="6">CBS 135680</strain>
    </source>
</reference>
<feature type="compositionally biased region" description="Basic and acidic residues" evidence="3">
    <location>
        <begin position="286"/>
        <end position="296"/>
    </location>
</feature>
<feature type="region of interest" description="Disordered" evidence="3">
    <location>
        <begin position="585"/>
        <end position="620"/>
    </location>
</feature>
<sequence length="1018" mass="112715">MLLSYQAGSVRVGEVVRYTLSYTPATDPIYPPPEELYVKVRNTSAIPLRAAYLHGPYTLYAACYPSTFDPNVAYSRKDTEGIPQFEPYLKAGGSWDATITIPQCIRQTPTELASADPGSHQSVTWVIEIVSQVIFSGTAAVNFEVIVGRDEKSVQLLSAGGVSSAGLPRPGQLHDHWSPKTRGQQVLAATGVYSKSITLRIDNTASLWNSPPFPSFGDKAKSNLQDLQAPTETSNTQQKNIAQKEDPKKEKKKKVHLVVITHGLHSNLGADMLYLKESIDIAAKRAREQAKQDRQKKSANPDSVRPGSNFGDDADEDDEQVIVRGFFGNAVRTERGIQYLGKRLAKYVLLMTYPDQPYFPLKTSKAKPFSNPLSALKTPEEHSASGASVSGVHEQGPDQEDHAYRFTSISFIGHSLGGLIQTYAIAYIQKYSPQFFDHIRPINFIALATPFLGLSNENPVYVRFALDLGLVGRTGQDLGLSWTAPKVRSGWGAIIGGRGEAVKPQEHSDPGSKPLLRILPCGPAHEVLAKFQHRTVYSNVVNDGIVPLRTSSLLFLDWKGLDRVEKARRDNGLVGTMAEWGWAELTGANSKSPRPTRPTLSTTNTSVIENTPSASLSQRQNELGNFPTETLQASEPYQTLRQQESEQPHLESCDVHLDSTPKVNPSQNSFGPLNSLMSLFRPKDSSKTAIGHKQTKIYKRSQTLRTDDQPIEAQSPTRSHHLEAPPHRMSHEGDGLYTPPKTTFFESASDLLMPPLPPVEFILDPASRPRTIFHDRIYHPEDIPAPLPVKRRTLPFSSPQTRSSNAQHQSSVESHHNSHECKDESESGLRVEEKIARAYHRDLSWRKVLVRLEPDAHNNIIVRRMFTNAYGWPVVKHLVDTHFAYTSTAQSNDVLEGGMDRAKPPMIKTTHSGNEVKGQTDRPSQESACYGTPGNSGTLCEVTNSNILNNPLQSLDSRYAYRERASAGSKSEYLDGASSTSIAPRPDSTTDENEDEDDEDNLDFRNSTKVTRLHPEEI</sequence>
<dbReference type="RefSeq" id="XP_040637010.1">
    <property type="nucleotide sequence ID" value="XM_040784653.1"/>
</dbReference>
<feature type="region of interest" description="Disordered" evidence="3">
    <location>
        <begin position="286"/>
        <end position="315"/>
    </location>
</feature>
<organism evidence="5 6">
    <name type="scientific">Aspergillus ruber (strain CBS 135680)</name>
    <dbReference type="NCBI Taxonomy" id="1388766"/>
    <lineage>
        <taxon>Eukaryota</taxon>
        <taxon>Fungi</taxon>
        <taxon>Dikarya</taxon>
        <taxon>Ascomycota</taxon>
        <taxon>Pezizomycotina</taxon>
        <taxon>Eurotiomycetes</taxon>
        <taxon>Eurotiomycetidae</taxon>
        <taxon>Eurotiales</taxon>
        <taxon>Aspergillaceae</taxon>
        <taxon>Aspergillus</taxon>
        <taxon>Aspergillus subgen. Aspergillus</taxon>
    </lineage>
</organism>
<dbReference type="HOGENOM" id="CLU_007367_0_0_1"/>
<feature type="compositionally biased region" description="Low complexity" evidence="3">
    <location>
        <begin position="597"/>
        <end position="606"/>
    </location>
</feature>
<feature type="domain" description="DUF676" evidence="4">
    <location>
        <begin position="252"/>
        <end position="281"/>
    </location>
</feature>
<feature type="region of interest" description="Disordered" evidence="3">
    <location>
        <begin position="370"/>
        <end position="398"/>
    </location>
</feature>
<feature type="compositionally biased region" description="Polar residues" evidence="3">
    <location>
        <begin position="227"/>
        <end position="241"/>
    </location>
</feature>
<gene>
    <name evidence="5" type="ORF">EURHEDRAFT_460477</name>
</gene>
<evidence type="ECO:0000313" key="5">
    <source>
        <dbReference type="EMBL" id="EYE93322.1"/>
    </source>
</evidence>
<feature type="region of interest" description="Disordered" evidence="3">
    <location>
        <begin position="685"/>
        <end position="735"/>
    </location>
</feature>
<feature type="compositionally biased region" description="Basic and acidic residues" evidence="3">
    <location>
        <begin position="720"/>
        <end position="734"/>
    </location>
</feature>
<feature type="region of interest" description="Disordered" evidence="3">
    <location>
        <begin position="784"/>
        <end position="828"/>
    </location>
</feature>
<evidence type="ECO:0000256" key="1">
    <source>
        <dbReference type="ARBA" id="ARBA00007920"/>
    </source>
</evidence>
<evidence type="ECO:0000313" key="6">
    <source>
        <dbReference type="Proteomes" id="UP000019804"/>
    </source>
</evidence>
<dbReference type="InterPro" id="IPR044294">
    <property type="entry name" value="Lipase-like"/>
</dbReference>
<feature type="compositionally biased region" description="Basic and acidic residues" evidence="3">
    <location>
        <begin position="813"/>
        <end position="828"/>
    </location>
</feature>
<dbReference type="InterPro" id="IPR016445">
    <property type="entry name" value="Rog1_fam"/>
</dbReference>
<feature type="region of interest" description="Disordered" evidence="3">
    <location>
        <begin position="227"/>
        <end position="254"/>
    </location>
</feature>
<feature type="compositionally biased region" description="Acidic residues" evidence="3">
    <location>
        <begin position="989"/>
        <end position="1001"/>
    </location>
</feature>
<dbReference type="SUPFAM" id="SSF53474">
    <property type="entry name" value="alpha/beta-Hydrolases"/>
    <property type="match status" value="1"/>
</dbReference>
<feature type="domain" description="DUF676" evidence="4">
    <location>
        <begin position="407"/>
        <end position="550"/>
    </location>
</feature>
<dbReference type="Proteomes" id="UP000019804">
    <property type="component" value="Unassembled WGS sequence"/>
</dbReference>
<evidence type="ECO:0000256" key="3">
    <source>
        <dbReference type="SAM" id="MobiDB-lite"/>
    </source>
</evidence>
<dbReference type="GeneID" id="63699777"/>
<accession>A0A017S8N5</accession>
<protein>
    <recommendedName>
        <fullName evidence="4">DUF676 domain-containing protein</fullName>
    </recommendedName>
</protein>
<dbReference type="Gene3D" id="3.40.50.1820">
    <property type="entry name" value="alpha/beta hydrolase"/>
    <property type="match status" value="1"/>
</dbReference>
<dbReference type="GO" id="GO:0047372">
    <property type="term" value="F:monoacylglycerol lipase activity"/>
    <property type="evidence" value="ECO:0007669"/>
    <property type="project" value="TreeGrafter"/>
</dbReference>
<comment type="similarity">
    <text evidence="1">Belongs to the putative lipase ROG1 family.</text>
</comment>
<keyword evidence="2" id="KW-0443">Lipid metabolism</keyword>
<dbReference type="InterPro" id="IPR007751">
    <property type="entry name" value="DUF676_lipase-like"/>
</dbReference>